<name>A0A1M4TC66_9FIRM</name>
<sequence>MKKDQMTPKERMAAFSKGNEIDRIPCIPHMGVTMAPFINIPLKEYYHSAERMAELELALFKRLRHDGVSVSATLRGVAEAMGSKMYYPENNISLMEAPAINKIDEIENLKPSNPEKDGKLPLVLRAAKIIKDSIGHEVNVGAGLAGPFSTAASVVGTENLLKWMLKYPDKIHILMEIVTESNNRFIEKAAELGVGVGLSDPVSSTSLISAKQFKEFSAPYIKKNVDKMKSLTGSSISIHICGKSKDIWESVMDTGVSSFSIDNVEDLQDAKEIMGHRITISGNVPPVDVMQKGTREDVLKAAKECIRKTYGIKKGYVLSSGCQIPMNTPMENIDALMDAARLYGSYPIDEELLFSED</sequence>
<evidence type="ECO:0000259" key="1">
    <source>
        <dbReference type="Pfam" id="PF01208"/>
    </source>
</evidence>
<evidence type="ECO:0000313" key="2">
    <source>
        <dbReference type="EMBL" id="SHE42050.1"/>
    </source>
</evidence>
<dbReference type="Gene3D" id="3.20.20.210">
    <property type="match status" value="1"/>
</dbReference>
<protein>
    <submittedName>
        <fullName evidence="2">Uroporphyrinogen decarboxylase</fullName>
    </submittedName>
</protein>
<reference evidence="3" key="1">
    <citation type="submission" date="2016-11" db="EMBL/GenBank/DDBJ databases">
        <authorList>
            <person name="Varghese N."/>
            <person name="Submissions S."/>
        </authorList>
    </citation>
    <scope>NUCLEOTIDE SEQUENCE [LARGE SCALE GENOMIC DNA]</scope>
    <source>
        <strain evidence="3">DSM 18095</strain>
    </source>
</reference>
<dbReference type="InterPro" id="IPR038071">
    <property type="entry name" value="UROD/MetE-like_sf"/>
</dbReference>
<dbReference type="SUPFAM" id="SSF51726">
    <property type="entry name" value="UROD/MetE-like"/>
    <property type="match status" value="1"/>
</dbReference>
<dbReference type="AlphaFoldDB" id="A0A1M4TC66"/>
<dbReference type="Proteomes" id="UP000184114">
    <property type="component" value="Unassembled WGS sequence"/>
</dbReference>
<gene>
    <name evidence="2" type="ORF">SAMN02745784_00606</name>
</gene>
<dbReference type="PANTHER" id="PTHR47099:SF1">
    <property type="entry name" value="METHYLCOBAMIDE:COM METHYLTRANSFERASE MTBA"/>
    <property type="match status" value="1"/>
</dbReference>
<dbReference type="InterPro" id="IPR000257">
    <property type="entry name" value="Uroporphyrinogen_deCOase"/>
</dbReference>
<proteinExistence type="predicted"/>
<dbReference type="PANTHER" id="PTHR47099">
    <property type="entry name" value="METHYLCOBAMIDE:COM METHYLTRANSFERASE MTBA"/>
    <property type="match status" value="1"/>
</dbReference>
<dbReference type="EMBL" id="FQTY01000002">
    <property type="protein sequence ID" value="SHE42050.1"/>
    <property type="molecule type" value="Genomic_DNA"/>
</dbReference>
<dbReference type="InterPro" id="IPR052024">
    <property type="entry name" value="Methanogen_methyltrans"/>
</dbReference>
<dbReference type="GO" id="GO:0006779">
    <property type="term" value="P:porphyrin-containing compound biosynthetic process"/>
    <property type="evidence" value="ECO:0007669"/>
    <property type="project" value="InterPro"/>
</dbReference>
<organism evidence="2 3">
    <name type="scientific">Tissierella praeacuta DSM 18095</name>
    <dbReference type="NCBI Taxonomy" id="1123404"/>
    <lineage>
        <taxon>Bacteria</taxon>
        <taxon>Bacillati</taxon>
        <taxon>Bacillota</taxon>
        <taxon>Tissierellia</taxon>
        <taxon>Tissierellales</taxon>
        <taxon>Tissierellaceae</taxon>
        <taxon>Tissierella</taxon>
    </lineage>
</organism>
<dbReference type="Pfam" id="PF01208">
    <property type="entry name" value="URO-D"/>
    <property type="match status" value="1"/>
</dbReference>
<dbReference type="CDD" id="cd03465">
    <property type="entry name" value="URO-D_like"/>
    <property type="match status" value="1"/>
</dbReference>
<dbReference type="GeneID" id="90996538"/>
<dbReference type="GO" id="GO:0004853">
    <property type="term" value="F:uroporphyrinogen decarboxylase activity"/>
    <property type="evidence" value="ECO:0007669"/>
    <property type="project" value="InterPro"/>
</dbReference>
<evidence type="ECO:0000313" key="3">
    <source>
        <dbReference type="Proteomes" id="UP000184114"/>
    </source>
</evidence>
<keyword evidence="3" id="KW-1185">Reference proteome</keyword>
<feature type="domain" description="Uroporphyrinogen decarboxylase (URO-D)" evidence="1">
    <location>
        <begin position="7"/>
        <end position="341"/>
    </location>
</feature>
<dbReference type="STRING" id="1123404.SAMN02745784_00606"/>
<accession>A0A1M4TC66</accession>
<dbReference type="RefSeq" id="WP_072973029.1">
    <property type="nucleotide sequence ID" value="NZ_FQTY01000002.1"/>
</dbReference>